<evidence type="ECO:0000259" key="2">
    <source>
        <dbReference type="Pfam" id="PF07007"/>
    </source>
</evidence>
<evidence type="ECO:0000313" key="4">
    <source>
        <dbReference type="Proteomes" id="UP000033651"/>
    </source>
</evidence>
<dbReference type="Pfam" id="PF07007">
    <property type="entry name" value="LprI"/>
    <property type="match status" value="1"/>
</dbReference>
<dbReference type="Gene3D" id="1.20.1270.180">
    <property type="match status" value="1"/>
</dbReference>
<protein>
    <recommendedName>
        <fullName evidence="2">Lysozyme inhibitor LprI-like N-terminal domain-containing protein</fullName>
    </recommendedName>
</protein>
<comment type="caution">
    <text evidence="3">The sequence shown here is derived from an EMBL/GenBank/DDBJ whole genome shotgun (WGS) entry which is preliminary data.</text>
</comment>
<feature type="domain" description="Lysozyme inhibitor LprI-like N-terminal" evidence="2">
    <location>
        <begin position="35"/>
        <end position="104"/>
    </location>
</feature>
<feature type="chain" id="PRO_5002462961" description="Lysozyme inhibitor LprI-like N-terminal domain-containing protein" evidence="1">
    <location>
        <begin position="31"/>
        <end position="250"/>
    </location>
</feature>
<dbReference type="Proteomes" id="UP000033651">
    <property type="component" value="Unassembled WGS sequence"/>
</dbReference>
<accession>A0A0F3KD47</accession>
<name>A0A0F3KD47_9GAMM</name>
<dbReference type="EMBL" id="JZRB01000039">
    <property type="protein sequence ID" value="KJV29128.1"/>
    <property type="molecule type" value="Genomic_DNA"/>
</dbReference>
<dbReference type="InterPro" id="IPR009739">
    <property type="entry name" value="LprI-like_N"/>
</dbReference>
<gene>
    <name evidence="3" type="ORF">VI08_16210</name>
</gene>
<sequence length="250" mass="27092">MLVCKDSTARRGRAWWLGTMALCLAGAASAAPQDTTAAYDTQDARLNAAYKALSKTLDDAGRKALRDEERQWITGRDTVCTVPAGTVVKNQCTTTQTSFRADELEKRAKGGVASPGIHGNVAGVAGDWAYRSKCNFGHFVELTVTGGGSTAQGTWSDGTRVRENEGKVLGEWKADRLYLRFCADNEERGGFPVCPAFSDVAAYVVPEGNGLAWYRTWGPKEEGAFTKYVVMTRKPAQGHVPDDTHCTEDN</sequence>
<dbReference type="PATRIC" id="fig|345309.4.peg.2854"/>
<reference evidence="3 4" key="1">
    <citation type="submission" date="2015-03" db="EMBL/GenBank/DDBJ databases">
        <title>Draft genome sequence of Luteibacter yeojuensis strain SU11.</title>
        <authorList>
            <person name="Sulaiman J."/>
            <person name="Priya K."/>
            <person name="Chan K.-G."/>
        </authorList>
    </citation>
    <scope>NUCLEOTIDE SEQUENCE [LARGE SCALE GENOMIC DNA]</scope>
    <source>
        <strain evidence="3 4">SU11</strain>
    </source>
</reference>
<dbReference type="AlphaFoldDB" id="A0A0F3KD47"/>
<feature type="signal peptide" evidence="1">
    <location>
        <begin position="1"/>
        <end position="30"/>
    </location>
</feature>
<organism evidence="3 4">
    <name type="scientific">Luteibacter yeojuensis</name>
    <dbReference type="NCBI Taxonomy" id="345309"/>
    <lineage>
        <taxon>Bacteria</taxon>
        <taxon>Pseudomonadati</taxon>
        <taxon>Pseudomonadota</taxon>
        <taxon>Gammaproteobacteria</taxon>
        <taxon>Lysobacterales</taxon>
        <taxon>Rhodanobacteraceae</taxon>
        <taxon>Luteibacter</taxon>
    </lineage>
</organism>
<evidence type="ECO:0000313" key="3">
    <source>
        <dbReference type="EMBL" id="KJV29128.1"/>
    </source>
</evidence>
<evidence type="ECO:0000256" key="1">
    <source>
        <dbReference type="SAM" id="SignalP"/>
    </source>
</evidence>
<proteinExistence type="predicted"/>
<keyword evidence="4" id="KW-1185">Reference proteome</keyword>
<keyword evidence="1" id="KW-0732">Signal</keyword>